<dbReference type="EMBL" id="AZBU02000009">
    <property type="protein sequence ID" value="TKR64845.1"/>
    <property type="molecule type" value="Genomic_DNA"/>
</dbReference>
<accession>A0A4V5ZYS6</accession>
<comment type="caution">
    <text evidence="1">The sequence shown here is derived from an EMBL/GenBank/DDBJ whole genome shotgun (WGS) entry which is preliminary data.</text>
</comment>
<gene>
    <name evidence="1" type="ORF">L596_025323</name>
</gene>
<proteinExistence type="predicted"/>
<reference evidence="1 2" key="1">
    <citation type="journal article" date="2015" name="Genome Biol.">
        <title>Comparative genomics of Steinernema reveals deeply conserved gene regulatory networks.</title>
        <authorList>
            <person name="Dillman A.R."/>
            <person name="Macchietto M."/>
            <person name="Porter C.F."/>
            <person name="Rogers A."/>
            <person name="Williams B."/>
            <person name="Antoshechkin I."/>
            <person name="Lee M.M."/>
            <person name="Goodwin Z."/>
            <person name="Lu X."/>
            <person name="Lewis E.E."/>
            <person name="Goodrich-Blair H."/>
            <person name="Stock S.P."/>
            <person name="Adams B.J."/>
            <person name="Sternberg P.W."/>
            <person name="Mortazavi A."/>
        </authorList>
    </citation>
    <scope>NUCLEOTIDE SEQUENCE [LARGE SCALE GENOMIC DNA]</scope>
    <source>
        <strain evidence="1 2">ALL</strain>
    </source>
</reference>
<reference evidence="1 2" key="2">
    <citation type="journal article" date="2019" name="G3 (Bethesda)">
        <title>Hybrid Assembly of the Genome of the Entomopathogenic Nematode Steinernema carpocapsae Identifies the X-Chromosome.</title>
        <authorList>
            <person name="Serra L."/>
            <person name="Macchietto M."/>
            <person name="Macias-Munoz A."/>
            <person name="McGill C.J."/>
            <person name="Rodriguez I.M."/>
            <person name="Rodriguez B."/>
            <person name="Murad R."/>
            <person name="Mortazavi A."/>
        </authorList>
    </citation>
    <scope>NUCLEOTIDE SEQUENCE [LARGE SCALE GENOMIC DNA]</scope>
    <source>
        <strain evidence="1 2">ALL</strain>
    </source>
</reference>
<name>A0A4V5ZYS6_STECR</name>
<evidence type="ECO:0000313" key="1">
    <source>
        <dbReference type="EMBL" id="TKR64845.1"/>
    </source>
</evidence>
<organism evidence="1 2">
    <name type="scientific">Steinernema carpocapsae</name>
    <name type="common">Entomopathogenic nematode</name>
    <dbReference type="NCBI Taxonomy" id="34508"/>
    <lineage>
        <taxon>Eukaryota</taxon>
        <taxon>Metazoa</taxon>
        <taxon>Ecdysozoa</taxon>
        <taxon>Nematoda</taxon>
        <taxon>Chromadorea</taxon>
        <taxon>Rhabditida</taxon>
        <taxon>Tylenchina</taxon>
        <taxon>Panagrolaimomorpha</taxon>
        <taxon>Strongyloidoidea</taxon>
        <taxon>Steinernematidae</taxon>
        <taxon>Steinernema</taxon>
    </lineage>
</organism>
<evidence type="ECO:0000313" key="2">
    <source>
        <dbReference type="Proteomes" id="UP000298663"/>
    </source>
</evidence>
<keyword evidence="2" id="KW-1185">Reference proteome</keyword>
<protein>
    <submittedName>
        <fullName evidence="1">Uncharacterized protein</fullName>
    </submittedName>
</protein>
<dbReference type="AlphaFoldDB" id="A0A4V5ZYS6"/>
<sequence>MLTVQKQLLVARKNIGNVAYKKLLSFRQESSSEELECQIYKIDNPKLKPVEILNAVNPNLFIDVLFIDYESSSKDLLQLCRLLSNIKKLRKFQFKIGTAEFETEYFEAVLKSAENPDSLEIFDIICRSFSMDEEKDELFTQFLALQKNRTLAEHWNRTFLKKSIFATHIVLLVAEILLAYKALSDVHQKPNLQLAQLFKTAQIHITRFHLSLNQHPETLFMSTPIKPLPPPSLHHSTDFASLHHETPRSRHRRPLCLRRFFRRRLPG</sequence>
<dbReference type="Proteomes" id="UP000298663">
    <property type="component" value="Unassembled WGS sequence"/>
</dbReference>